<protein>
    <recommendedName>
        <fullName evidence="4">Lanthionine synthetase</fullName>
    </recommendedName>
</protein>
<dbReference type="Pfam" id="PF05147">
    <property type="entry name" value="LANC_like"/>
    <property type="match status" value="1"/>
</dbReference>
<dbReference type="SUPFAM" id="SSF158745">
    <property type="entry name" value="LanC-like"/>
    <property type="match status" value="1"/>
</dbReference>
<dbReference type="Proteomes" id="UP000285794">
    <property type="component" value="Unassembled WGS sequence"/>
</dbReference>
<dbReference type="GO" id="GO:0031179">
    <property type="term" value="P:peptide modification"/>
    <property type="evidence" value="ECO:0007669"/>
    <property type="project" value="InterPro"/>
</dbReference>
<organism evidence="2 3">
    <name type="scientific">Ancylomarina euxinus</name>
    <dbReference type="NCBI Taxonomy" id="2283627"/>
    <lineage>
        <taxon>Bacteria</taxon>
        <taxon>Pseudomonadati</taxon>
        <taxon>Bacteroidota</taxon>
        <taxon>Bacteroidia</taxon>
        <taxon>Marinilabiliales</taxon>
        <taxon>Marinifilaceae</taxon>
        <taxon>Ancylomarina</taxon>
    </lineage>
</organism>
<proteinExistence type="predicted"/>
<feature type="binding site" evidence="1">
    <location>
        <position position="258"/>
    </location>
    <ligand>
        <name>Zn(2+)</name>
        <dbReference type="ChEBI" id="CHEBI:29105"/>
    </ligand>
</feature>
<comment type="caution">
    <text evidence="2">The sequence shown here is derived from an EMBL/GenBank/DDBJ whole genome shotgun (WGS) entry which is preliminary data.</text>
</comment>
<evidence type="ECO:0000313" key="3">
    <source>
        <dbReference type="Proteomes" id="UP000285794"/>
    </source>
</evidence>
<feature type="binding site" evidence="1">
    <location>
        <position position="309"/>
    </location>
    <ligand>
        <name>Zn(2+)</name>
        <dbReference type="ChEBI" id="CHEBI:29105"/>
    </ligand>
</feature>
<gene>
    <name evidence="2" type="ORF">DWB61_09730</name>
</gene>
<feature type="binding site" evidence="1">
    <location>
        <position position="308"/>
    </location>
    <ligand>
        <name>Zn(2+)</name>
        <dbReference type="ChEBI" id="CHEBI:29105"/>
    </ligand>
</feature>
<dbReference type="EMBL" id="QQWG01000008">
    <property type="protein sequence ID" value="RRG21551.1"/>
    <property type="molecule type" value="Genomic_DNA"/>
</dbReference>
<dbReference type="InterPro" id="IPR007822">
    <property type="entry name" value="LANC-like"/>
</dbReference>
<evidence type="ECO:0008006" key="4">
    <source>
        <dbReference type="Google" id="ProtNLM"/>
    </source>
</evidence>
<keyword evidence="1" id="KW-0862">Zinc</keyword>
<dbReference type="GO" id="GO:0046872">
    <property type="term" value="F:metal ion binding"/>
    <property type="evidence" value="ECO:0007669"/>
    <property type="project" value="UniProtKB-KW"/>
</dbReference>
<sequence>MNIDEKIFSELEKMSNYFVKKDFRENQEIGLFNGLSGEILLLGLEYLRTKDEIYLNCLNERVLYIIDSFDDEKKVNTTLTSGIAGFSWCISLLSQNGIIDCDDDFFENFDLILEKQIKIMFENNQVDQLNEALGIAQYFIKRGNLKILEFSVDFLAKTVVTINDENVWEWEPWNKRDTFVYDFSLAHGITGKLAFLYQCFQLGVKKSLCKEIIIKGLNFLTNNIQDITKSKCFFPNQVLANSYNSGQNSTQYSRLAWCYGDLGVWYSIYNIASGIGLNDFVKLAIDGLKITSKRRGFDDTSVVDAGFCHGSSGIAYIYNKLWRQVSDSDFQQAALYWYDETVKYGENDYKYLAGNFEERDFTVDDSLLEGNCGVALSYLSFIDSNHINWDNVLLLS</sequence>
<keyword evidence="1" id="KW-0479">Metal-binding</keyword>
<evidence type="ECO:0000313" key="2">
    <source>
        <dbReference type="EMBL" id="RRG21551.1"/>
    </source>
</evidence>
<dbReference type="SMART" id="SM01260">
    <property type="entry name" value="LANC_like"/>
    <property type="match status" value="1"/>
</dbReference>
<dbReference type="RefSeq" id="WP_125030703.1">
    <property type="nucleotide sequence ID" value="NZ_JAPXVP010000001.1"/>
</dbReference>
<evidence type="ECO:0000256" key="1">
    <source>
        <dbReference type="PIRSR" id="PIRSR607822-1"/>
    </source>
</evidence>
<reference evidence="2 3" key="1">
    <citation type="submission" date="2018-07" db="EMBL/GenBank/DDBJ databases">
        <title>Draft genome sequence of Ancylomarina sp. M1P.</title>
        <authorList>
            <person name="Yadav S."/>
            <person name="Villanueva L."/>
            <person name="Damste J.S.S."/>
        </authorList>
    </citation>
    <scope>NUCLEOTIDE SEQUENCE [LARGE SCALE GENOMIC DNA]</scope>
    <source>
        <strain evidence="2 3">M1P</strain>
    </source>
</reference>
<name>A0A425Y0X7_9BACT</name>
<accession>A0A425Y0X7</accession>
<keyword evidence="3" id="KW-1185">Reference proteome</keyword>
<dbReference type="OrthoDB" id="6313827at2"/>
<dbReference type="AlphaFoldDB" id="A0A425Y0X7"/>
<dbReference type="Gene3D" id="1.50.10.20">
    <property type="match status" value="1"/>
</dbReference>
<dbReference type="PRINTS" id="PR01950">
    <property type="entry name" value="LANCSUPER"/>
</dbReference>